<dbReference type="AlphaFoldDB" id="A0ABD1KKA5"/>
<dbReference type="InterPro" id="IPR011992">
    <property type="entry name" value="EF-hand-dom_pair"/>
</dbReference>
<proteinExistence type="inferred from homology"/>
<evidence type="ECO:0000256" key="9">
    <source>
        <dbReference type="PROSITE-ProRule" id="PRU00239"/>
    </source>
</evidence>
<accession>A0ABD1KKA5</accession>
<keyword evidence="5 9" id="KW-0378">Hydrolase</keyword>
<keyword evidence="2 9" id="KW-0645">Protease</keyword>
<dbReference type="CDD" id="cd00044">
    <property type="entry name" value="CysPc"/>
    <property type="match status" value="1"/>
</dbReference>
<dbReference type="Pfam" id="PF01067">
    <property type="entry name" value="Calpain_III"/>
    <property type="match status" value="1"/>
</dbReference>
<evidence type="ECO:0000256" key="5">
    <source>
        <dbReference type="ARBA" id="ARBA00022801"/>
    </source>
</evidence>
<dbReference type="SUPFAM" id="SSF47473">
    <property type="entry name" value="EF-hand"/>
    <property type="match status" value="1"/>
</dbReference>
<keyword evidence="7" id="KW-0106">Calcium</keyword>
<dbReference type="PROSITE" id="PS00139">
    <property type="entry name" value="THIOL_PROTEASE_CYS"/>
    <property type="match status" value="1"/>
</dbReference>
<comment type="caution">
    <text evidence="11">The sequence shown here is derived from an EMBL/GenBank/DDBJ whole genome shotgun (WGS) entry which is preliminary data.</text>
</comment>
<dbReference type="InterPro" id="IPR033883">
    <property type="entry name" value="C2_III"/>
</dbReference>
<dbReference type="Gene3D" id="2.60.120.380">
    <property type="match status" value="1"/>
</dbReference>
<dbReference type="InterPro" id="IPR054069">
    <property type="entry name" value="CAPN3/13-like_C_EFh"/>
</dbReference>
<evidence type="ECO:0000256" key="3">
    <source>
        <dbReference type="ARBA" id="ARBA00022723"/>
    </source>
</evidence>
<dbReference type="InterPro" id="IPR022683">
    <property type="entry name" value="Calpain_III"/>
</dbReference>
<feature type="active site" evidence="8 9">
    <location>
        <position position="261"/>
    </location>
</feature>
<evidence type="ECO:0000256" key="6">
    <source>
        <dbReference type="ARBA" id="ARBA00022807"/>
    </source>
</evidence>
<keyword evidence="6 9" id="KW-0788">Thiol protease</keyword>
<dbReference type="GO" id="GO:0046872">
    <property type="term" value="F:metal ion binding"/>
    <property type="evidence" value="ECO:0007669"/>
    <property type="project" value="UniProtKB-KW"/>
</dbReference>
<dbReference type="InterPro" id="IPR001300">
    <property type="entry name" value="Peptidase_C2_calpain_cat"/>
</dbReference>
<dbReference type="PANTHER" id="PTHR10183">
    <property type="entry name" value="CALPAIN"/>
    <property type="match status" value="1"/>
</dbReference>
<dbReference type="Pfam" id="PF21875">
    <property type="entry name" value="CAPN13-like_C_EFh"/>
    <property type="match status" value="1"/>
</dbReference>
<dbReference type="PROSITE" id="PS50203">
    <property type="entry name" value="CALPAIN_CAT"/>
    <property type="match status" value="1"/>
</dbReference>
<dbReference type="EMBL" id="JBHFQA010000005">
    <property type="protein sequence ID" value="KAL2099318.1"/>
    <property type="molecule type" value="Genomic_DNA"/>
</dbReference>
<comment type="similarity">
    <text evidence="1">Belongs to the peptidase C2 family.</text>
</comment>
<feature type="active site" evidence="8 9">
    <location>
        <position position="105"/>
    </location>
</feature>
<evidence type="ECO:0000259" key="10">
    <source>
        <dbReference type="PROSITE" id="PS50203"/>
    </source>
</evidence>
<sequence length="737" mass="83237">MPPPGVCLNIMNERNKKSGKGSPENPVKFLDQNYEQLQKYCSINRVRYIDDMFPPDRRSIGDGLLQPEDMARIVWLRPGKLSENPQFILDGISRFDFGQGVVGNCWFLASIGALTFQKHIREQIIPAEQSFTDGYAGIFHFKFWRFGKWVDVVIDDKLPTINGQLIFVRSKSPNEFWAALLEKAYAKVCGSYADMNAGTVAEALVDFTGGVHMCFNLKEPPAQLWDLMFRAAKSRSLMGCGTPQGPTAANTVLPNGIVQGHAYAITAVKQVMSNGVPVKLVRLFNPWGQGEWKGDWSDESSTWQTVSPEDRTKCLSIDDNGEFWMSMEDFCKSYDDMDICCLCPDFLDGSSECHWSSKFHDGRWVAGITAGGCMNYRDTFWTNPQYRIRVEAVDDECSSEQGPNNMLVSLMQKPDKRNRRLVSNLHIGFSVFSGWCQSSFYKYKGTRGKLPEEFFMRNPVASSKNFMNSREVMEFFRLVPGEYVVVPSTFKPNETASFILAILSKSDTHLEESSSNHVEIKKPTKEEDGGDAASKVTLFRQYSDQFEEVDAEQLQKILNMRLLEGKSPGFGIDTCRSMVSLMDLTVTGRLDSREFGRLWDRVSLYAKIFNRADVTQTDSLSLSELRNALIASGIQVGDNMLNLMAFRYGGSTGSLTLDSFVALALRLECMSKIFNKLSDGIGIYLQENEVRQSNERLLFSSVTHRQTDRHTHTHTHTHTRTCAYARTHTNIFACTCP</sequence>
<dbReference type="InterPro" id="IPR000169">
    <property type="entry name" value="Pept_cys_AS"/>
</dbReference>
<dbReference type="SUPFAM" id="SSF54001">
    <property type="entry name" value="Cysteine proteinases"/>
    <property type="match status" value="1"/>
</dbReference>
<dbReference type="FunFam" id="2.60.120.380:FF:000001">
    <property type="entry name" value="Calpain-1 catalytic subunit"/>
    <property type="match status" value="1"/>
</dbReference>
<name>A0ABD1KKA5_9TELE</name>
<dbReference type="PANTHER" id="PTHR10183:SF302">
    <property type="entry name" value="CALPAIN-14"/>
    <property type="match status" value="1"/>
</dbReference>
<evidence type="ECO:0000313" key="12">
    <source>
        <dbReference type="Proteomes" id="UP001591681"/>
    </source>
</evidence>
<dbReference type="PRINTS" id="PR00704">
    <property type="entry name" value="CALPAIN"/>
</dbReference>
<dbReference type="FunFam" id="3.90.70.10:FF:000054">
    <property type="entry name" value="Calpain 14"/>
    <property type="match status" value="1"/>
</dbReference>
<dbReference type="SUPFAM" id="SSF49758">
    <property type="entry name" value="Calpain large subunit, middle domain (domain III)"/>
    <property type="match status" value="1"/>
</dbReference>
<dbReference type="InterPro" id="IPR036213">
    <property type="entry name" value="Calpain_III_sf"/>
</dbReference>
<evidence type="ECO:0000256" key="8">
    <source>
        <dbReference type="PIRSR" id="PIRSR622684-1"/>
    </source>
</evidence>
<dbReference type="SMART" id="SM00230">
    <property type="entry name" value="CysPc"/>
    <property type="match status" value="1"/>
</dbReference>
<dbReference type="Gene3D" id="1.10.238.10">
    <property type="entry name" value="EF-hand"/>
    <property type="match status" value="1"/>
</dbReference>
<dbReference type="InterPro" id="IPR022682">
    <property type="entry name" value="Calpain_domain_III"/>
</dbReference>
<feature type="active site" evidence="8 9">
    <location>
        <position position="285"/>
    </location>
</feature>
<evidence type="ECO:0000256" key="2">
    <source>
        <dbReference type="ARBA" id="ARBA00022670"/>
    </source>
</evidence>
<protein>
    <recommendedName>
        <fullName evidence="10">Calpain catalytic domain-containing protein</fullName>
    </recommendedName>
</protein>
<evidence type="ECO:0000256" key="7">
    <source>
        <dbReference type="ARBA" id="ARBA00022837"/>
    </source>
</evidence>
<keyword evidence="3" id="KW-0479">Metal-binding</keyword>
<dbReference type="InterPro" id="IPR022684">
    <property type="entry name" value="Calpain_cysteine_protease"/>
</dbReference>
<evidence type="ECO:0000313" key="11">
    <source>
        <dbReference type="EMBL" id="KAL2099318.1"/>
    </source>
</evidence>
<keyword evidence="4" id="KW-0677">Repeat</keyword>
<organism evidence="11 12">
    <name type="scientific">Coilia grayii</name>
    <name type="common">Gray's grenadier anchovy</name>
    <dbReference type="NCBI Taxonomy" id="363190"/>
    <lineage>
        <taxon>Eukaryota</taxon>
        <taxon>Metazoa</taxon>
        <taxon>Chordata</taxon>
        <taxon>Craniata</taxon>
        <taxon>Vertebrata</taxon>
        <taxon>Euteleostomi</taxon>
        <taxon>Actinopterygii</taxon>
        <taxon>Neopterygii</taxon>
        <taxon>Teleostei</taxon>
        <taxon>Clupei</taxon>
        <taxon>Clupeiformes</taxon>
        <taxon>Clupeoidei</taxon>
        <taxon>Engraulidae</taxon>
        <taxon>Coilinae</taxon>
        <taxon>Coilia</taxon>
    </lineage>
</organism>
<dbReference type="Proteomes" id="UP001591681">
    <property type="component" value="Unassembled WGS sequence"/>
</dbReference>
<keyword evidence="12" id="KW-1185">Reference proteome</keyword>
<dbReference type="CDD" id="cd00214">
    <property type="entry name" value="Calpain_III"/>
    <property type="match status" value="1"/>
</dbReference>
<gene>
    <name evidence="11" type="ORF">ACEWY4_005798</name>
</gene>
<evidence type="ECO:0000256" key="1">
    <source>
        <dbReference type="ARBA" id="ARBA00007623"/>
    </source>
</evidence>
<evidence type="ECO:0000256" key="4">
    <source>
        <dbReference type="ARBA" id="ARBA00022737"/>
    </source>
</evidence>
<dbReference type="SMART" id="SM00720">
    <property type="entry name" value="calpain_III"/>
    <property type="match status" value="1"/>
</dbReference>
<dbReference type="Gene3D" id="3.90.70.10">
    <property type="entry name" value="Cysteine proteinases"/>
    <property type="match status" value="1"/>
</dbReference>
<reference evidence="11 12" key="1">
    <citation type="submission" date="2024-09" db="EMBL/GenBank/DDBJ databases">
        <title>A chromosome-level genome assembly of Gray's grenadier anchovy, Coilia grayii.</title>
        <authorList>
            <person name="Fu Z."/>
        </authorList>
    </citation>
    <scope>NUCLEOTIDE SEQUENCE [LARGE SCALE GENOMIC DNA]</scope>
    <source>
        <strain evidence="11">G4</strain>
        <tissue evidence="11">Muscle</tissue>
    </source>
</reference>
<dbReference type="InterPro" id="IPR038765">
    <property type="entry name" value="Papain-like_cys_pep_sf"/>
</dbReference>
<feature type="domain" description="Calpain catalytic" evidence="10">
    <location>
        <begin position="47"/>
        <end position="343"/>
    </location>
</feature>
<dbReference type="CDD" id="cd16195">
    <property type="entry name" value="EFh_PEF_CAPN13_14"/>
    <property type="match status" value="1"/>
</dbReference>
<dbReference type="GO" id="GO:0008234">
    <property type="term" value="F:cysteine-type peptidase activity"/>
    <property type="evidence" value="ECO:0007669"/>
    <property type="project" value="UniProtKB-UniRule"/>
</dbReference>
<dbReference type="GO" id="GO:0006508">
    <property type="term" value="P:proteolysis"/>
    <property type="evidence" value="ECO:0007669"/>
    <property type="project" value="UniProtKB-KW"/>
</dbReference>
<dbReference type="Pfam" id="PF00648">
    <property type="entry name" value="Peptidase_C2"/>
    <property type="match status" value="1"/>
</dbReference>